<reference evidence="2" key="1">
    <citation type="journal article" date="2015" name="Nature">
        <title>Complex archaea that bridge the gap between prokaryotes and eukaryotes.</title>
        <authorList>
            <person name="Spang A."/>
            <person name="Saw J.H."/>
            <person name="Jorgensen S.L."/>
            <person name="Zaremba-Niedzwiedzka K."/>
            <person name="Martijn J."/>
            <person name="Lind A.E."/>
            <person name="van Eijk R."/>
            <person name="Schleper C."/>
            <person name="Guy L."/>
            <person name="Ettema T.J."/>
        </authorList>
    </citation>
    <scope>NUCLEOTIDE SEQUENCE</scope>
</reference>
<name>A0A0F9CFU2_9ZZZZ</name>
<dbReference type="Pfam" id="PF06381">
    <property type="entry name" value="Phage_portal_3"/>
    <property type="match status" value="1"/>
</dbReference>
<evidence type="ECO:0000259" key="1">
    <source>
        <dbReference type="Pfam" id="PF06381"/>
    </source>
</evidence>
<accession>A0A0F9CFU2</accession>
<proteinExistence type="predicted"/>
<organism evidence="2">
    <name type="scientific">marine sediment metagenome</name>
    <dbReference type="NCBI Taxonomy" id="412755"/>
    <lineage>
        <taxon>unclassified sequences</taxon>
        <taxon>metagenomes</taxon>
        <taxon>ecological metagenomes</taxon>
    </lineage>
</organism>
<dbReference type="InterPro" id="IPR024459">
    <property type="entry name" value="Acb1-like_N"/>
</dbReference>
<dbReference type="AlphaFoldDB" id="A0A0F9CFU2"/>
<feature type="non-terminal residue" evidence="2">
    <location>
        <position position="363"/>
    </location>
</feature>
<comment type="caution">
    <text evidence="2">The sequence shown here is derived from an EMBL/GenBank/DDBJ whole genome shotgun (WGS) entry which is preliminary data.</text>
</comment>
<feature type="domain" description="Anti-CBASS protein Acb1-like N-terminal" evidence="1">
    <location>
        <begin position="48"/>
        <end position="359"/>
    </location>
</feature>
<protein>
    <recommendedName>
        <fullName evidence="1">Anti-CBASS protein Acb1-like N-terminal domain-containing protein</fullName>
    </recommendedName>
</protein>
<dbReference type="EMBL" id="LAZR01033390">
    <property type="protein sequence ID" value="KKL48223.1"/>
    <property type="molecule type" value="Genomic_DNA"/>
</dbReference>
<gene>
    <name evidence="2" type="ORF">LCGC14_2327650</name>
</gene>
<evidence type="ECO:0000313" key="2">
    <source>
        <dbReference type="EMBL" id="KKL48223.1"/>
    </source>
</evidence>
<sequence length="363" mass="41196">MAVNIGGLYKSHFDGWRNFFSGLGGGQDKTQQTFFKEFPILIYEDLSRLWYGDGIGKKIVSAPADDMTKNWIKIAHDDDNILMKELMRLKSKSKFNLVTKWMRLYGGGVIVMGIRDSGRLTKPVRGWPNNINIAGIDWLEVYSSADVDNINQMDIVKKTRDPLFGDIEEFRIRTKAGNSFRVHRSRCLVFKGEPSPARIDSIGFDNIYWGISALQTVYENIRTFGGVTQSIANILYEFIIGKYTIANLEELLADKKIEDIYTRLNIIDRSKSMIQAVLLGPNEKYERDTANVVGLADLMDKFMIILSAVSEIPATRLWGQSPAGENATGESDLTNYYDFIISKQESQITEPTQTLVEYINSYK</sequence>